<dbReference type="OrthoDB" id="18585at2759"/>
<feature type="region of interest" description="Disordered" evidence="11">
    <location>
        <begin position="751"/>
        <end position="771"/>
    </location>
</feature>
<evidence type="ECO:0000313" key="13">
    <source>
        <dbReference type="EMBL" id="JAB87919.1"/>
    </source>
</evidence>
<keyword evidence="5 12" id="KW-1133">Transmembrane helix</keyword>
<gene>
    <name evidence="13" type="primary">SCRB1</name>
</gene>
<dbReference type="PRINTS" id="PR01610">
    <property type="entry name" value="CD36ANTIGEN"/>
</dbReference>
<evidence type="ECO:0000256" key="4">
    <source>
        <dbReference type="ARBA" id="ARBA00022692"/>
    </source>
</evidence>
<dbReference type="GeneID" id="101451121"/>
<dbReference type="EMBL" id="GAMC01018636">
    <property type="protein sequence ID" value="JAB87919.1"/>
    <property type="molecule type" value="mRNA"/>
</dbReference>
<dbReference type="EMBL" id="GAMC01018635">
    <property type="protein sequence ID" value="JAB87920.1"/>
    <property type="molecule type" value="mRNA"/>
</dbReference>
<evidence type="ECO:0000256" key="3">
    <source>
        <dbReference type="ARBA" id="ARBA00022475"/>
    </source>
</evidence>
<evidence type="ECO:0000256" key="12">
    <source>
        <dbReference type="SAM" id="Phobius"/>
    </source>
</evidence>
<evidence type="ECO:0000256" key="6">
    <source>
        <dbReference type="ARBA" id="ARBA00023136"/>
    </source>
</evidence>
<dbReference type="InterPro" id="IPR005428">
    <property type="entry name" value="CD36/SCARB1/SNMP1"/>
</dbReference>
<dbReference type="InterPro" id="IPR002159">
    <property type="entry name" value="CD36_fam"/>
</dbReference>
<dbReference type="GO" id="GO:0005044">
    <property type="term" value="F:scavenger receptor activity"/>
    <property type="evidence" value="ECO:0007669"/>
    <property type="project" value="TreeGrafter"/>
</dbReference>
<feature type="transmembrane region" description="Helical" evidence="12">
    <location>
        <begin position="534"/>
        <end position="556"/>
    </location>
</feature>
<keyword evidence="3" id="KW-1003">Cell membrane</keyword>
<dbReference type="Pfam" id="PF01130">
    <property type="entry name" value="CD36"/>
    <property type="match status" value="1"/>
</dbReference>
<sequence>MKDFGNIFSRRYSAVNAQDAEQQQQQLTANMQTSMTALATTTGPYATVCTSSSSSRNAEKQQNKSLKANRKMNPAGVLSSFFNERKSNKRARSPKCAFLLLALGVLAITTAVLVKIFQPYDLIFKWKLQMSEDGEIFNLWAKPPVDLYIKIYLFNITNAEAFLAGREKMNVEQVGPYVYKEIMTHENITFNANNTMSTTPSHPLVWQEHMSEGNKEDDQVVMLNIAMLAISHLTADKPLFLRMGLRTLFATSKSQPLVRMTAKEFMFGYSSSLTTLGNTFFSKWISFEKVGLIDRMYDFSTDYETFYTGATNAGISGLYATYRGSTNLPQWDGEHCSNIELASDGTKFKSFIQPNETIKFFRKSMCRPINLYRTGEPQTHGSLTGYKYVFEENAFDNGATNEANKCFCRKGKCQPRGLIDVTDCYYGFPISLSYPHFMHGDTGLLDNITGMQPDEQKFASAFVIQPQSGLPLSISAKVQINMHFDDLSTFRQVSRFSHLTVPMLWFDIMMPELPESLDSRFNFYLNILPYLDILGYWGSLALGVALLVYAVTRATLRMSNIAQMNQISDGKYNKVNILRGVSNVHDVYKPCEMKLLHQNEKSPQMHESNIITRHDDMDMEASADLLYKELAATQQRQGSFALDLEPAISGSESGDDDFESNSSSSSLLCSHNSATCPCLLAQRQSVANETESDECTGSLSSGGDAEHSTNETFATHVDNQIKTNNALSIGAKTATNHTIINTNKSIEQAIDNSHSGSSRQNVNTENTMQIV</sequence>
<keyword evidence="8 13" id="KW-0675">Receptor</keyword>
<accession>W8BDQ7</accession>
<feature type="disulfide bond" evidence="10">
    <location>
        <begin position="408"/>
        <end position="413"/>
    </location>
</feature>
<feature type="disulfide bond" evidence="10">
    <location>
        <begin position="366"/>
        <end position="424"/>
    </location>
</feature>
<feature type="transmembrane region" description="Helical" evidence="12">
    <location>
        <begin position="96"/>
        <end position="117"/>
    </location>
</feature>
<comment type="subcellular location">
    <subcellularLocation>
        <location evidence="1">Cell membrane</location>
        <topology evidence="1">Multi-pass membrane protein</topology>
    </subcellularLocation>
</comment>
<reference evidence="13" key="1">
    <citation type="submission" date="2013-07" db="EMBL/GenBank/DDBJ databases">
        <authorList>
            <person name="Geib S."/>
        </authorList>
    </citation>
    <scope>NUCLEOTIDE SEQUENCE</scope>
</reference>
<keyword evidence="4 12" id="KW-0812">Transmembrane</keyword>
<evidence type="ECO:0000256" key="1">
    <source>
        <dbReference type="ARBA" id="ARBA00004651"/>
    </source>
</evidence>
<dbReference type="AlphaFoldDB" id="W8BDQ7"/>
<evidence type="ECO:0000256" key="11">
    <source>
        <dbReference type="SAM" id="MobiDB-lite"/>
    </source>
</evidence>
<evidence type="ECO:0000256" key="9">
    <source>
        <dbReference type="ARBA" id="ARBA00023180"/>
    </source>
</evidence>
<dbReference type="PANTHER" id="PTHR11923:SF67">
    <property type="entry name" value="RE68569P"/>
    <property type="match status" value="1"/>
</dbReference>
<dbReference type="GO" id="GO:0005886">
    <property type="term" value="C:plasma membrane"/>
    <property type="evidence" value="ECO:0007669"/>
    <property type="project" value="UniProtKB-SubCell"/>
</dbReference>
<keyword evidence="7 10" id="KW-1015">Disulfide bond</keyword>
<dbReference type="PANTHER" id="PTHR11923">
    <property type="entry name" value="SCAVENGER RECEPTOR CLASS B TYPE-1 SR-B1"/>
    <property type="match status" value="1"/>
</dbReference>
<evidence type="ECO:0000256" key="10">
    <source>
        <dbReference type="PIRSR" id="PIRSR605428-52"/>
    </source>
</evidence>
<keyword evidence="9" id="KW-0325">Glycoprotein</keyword>
<reference evidence="13" key="2">
    <citation type="journal article" date="2014" name="BMC Genomics">
        <title>A genomic perspective to assessing quality of mass-reared SIT flies used in Mediterranean fruit fly (Ceratitis capitata) eradication in California.</title>
        <authorList>
            <person name="Calla B."/>
            <person name="Hall B."/>
            <person name="Hou S."/>
            <person name="Geib S.M."/>
        </authorList>
    </citation>
    <scope>NUCLEOTIDE SEQUENCE</scope>
</reference>
<dbReference type="KEGG" id="ccat:101451121"/>
<evidence type="ECO:0000256" key="5">
    <source>
        <dbReference type="ARBA" id="ARBA00022989"/>
    </source>
</evidence>
<feature type="disulfide bond" evidence="10">
    <location>
        <begin position="336"/>
        <end position="406"/>
    </location>
</feature>
<evidence type="ECO:0000256" key="2">
    <source>
        <dbReference type="ARBA" id="ARBA00010532"/>
    </source>
</evidence>
<organism evidence="13">
    <name type="scientific">Ceratitis capitata</name>
    <name type="common">Mediterranean fruit fly</name>
    <name type="synonym">Tephritis capitata</name>
    <dbReference type="NCBI Taxonomy" id="7213"/>
    <lineage>
        <taxon>Eukaryota</taxon>
        <taxon>Metazoa</taxon>
        <taxon>Ecdysozoa</taxon>
        <taxon>Arthropoda</taxon>
        <taxon>Hexapoda</taxon>
        <taxon>Insecta</taxon>
        <taxon>Pterygota</taxon>
        <taxon>Neoptera</taxon>
        <taxon>Endopterygota</taxon>
        <taxon>Diptera</taxon>
        <taxon>Brachycera</taxon>
        <taxon>Muscomorpha</taxon>
        <taxon>Tephritoidea</taxon>
        <taxon>Tephritidae</taxon>
        <taxon>Ceratitis</taxon>
        <taxon>Ceratitis</taxon>
    </lineage>
</organism>
<proteinExistence type="evidence at transcript level"/>
<dbReference type="GO" id="GO:0005737">
    <property type="term" value="C:cytoplasm"/>
    <property type="evidence" value="ECO:0007669"/>
    <property type="project" value="TreeGrafter"/>
</dbReference>
<evidence type="ECO:0000256" key="8">
    <source>
        <dbReference type="ARBA" id="ARBA00023170"/>
    </source>
</evidence>
<keyword evidence="6 12" id="KW-0472">Membrane</keyword>
<comment type="similarity">
    <text evidence="2">Belongs to the CD36 family.</text>
</comment>
<name>W8BDQ7_CERCA</name>
<evidence type="ECO:0000256" key="7">
    <source>
        <dbReference type="ARBA" id="ARBA00023157"/>
    </source>
</evidence>
<protein>
    <submittedName>
        <fullName evidence="13">Scavenger receptor class B member 1</fullName>
    </submittedName>
</protein>
<dbReference type="PRINTS" id="PR01609">
    <property type="entry name" value="CD36FAMILY"/>
</dbReference>